<dbReference type="InterPro" id="IPR006597">
    <property type="entry name" value="Sel1-like"/>
</dbReference>
<evidence type="ECO:0000313" key="2">
    <source>
        <dbReference type="Proteomes" id="UP000789831"/>
    </source>
</evidence>
<feature type="non-terminal residue" evidence="1">
    <location>
        <position position="1"/>
    </location>
</feature>
<dbReference type="AlphaFoldDB" id="A0A9N9HLK5"/>
<comment type="caution">
    <text evidence="1">The sequence shown here is derived from an EMBL/GenBank/DDBJ whole genome shotgun (WGS) entry which is preliminary data.</text>
</comment>
<organism evidence="1 2">
    <name type="scientific">Ambispora gerdemannii</name>
    <dbReference type="NCBI Taxonomy" id="144530"/>
    <lineage>
        <taxon>Eukaryota</taxon>
        <taxon>Fungi</taxon>
        <taxon>Fungi incertae sedis</taxon>
        <taxon>Mucoromycota</taxon>
        <taxon>Glomeromycotina</taxon>
        <taxon>Glomeromycetes</taxon>
        <taxon>Archaeosporales</taxon>
        <taxon>Ambisporaceae</taxon>
        <taxon>Ambispora</taxon>
    </lineage>
</organism>
<name>A0A9N9HLK5_9GLOM</name>
<protein>
    <submittedName>
        <fullName evidence="1">9831_t:CDS:1</fullName>
    </submittedName>
</protein>
<dbReference type="EMBL" id="CAJVPL010016557">
    <property type="protein sequence ID" value="CAG8695937.1"/>
    <property type="molecule type" value="Genomic_DNA"/>
</dbReference>
<feature type="non-terminal residue" evidence="1">
    <location>
        <position position="113"/>
    </location>
</feature>
<sequence length="113" mass="13463">ENDDEIKNQLQQIDTEQLGKTILDDLLTLFKYNENDKEYLEKLITIKSLISFSKIQFFQSLRDIRYKKILGFIFHFGINIDKDYDQALQYYQQSAAHRDAVAQYLIGKLYNDE</sequence>
<proteinExistence type="predicted"/>
<reference evidence="1" key="1">
    <citation type="submission" date="2021-06" db="EMBL/GenBank/DDBJ databases">
        <authorList>
            <person name="Kallberg Y."/>
            <person name="Tangrot J."/>
            <person name="Rosling A."/>
        </authorList>
    </citation>
    <scope>NUCLEOTIDE SEQUENCE</scope>
    <source>
        <strain evidence="1">MT106</strain>
    </source>
</reference>
<gene>
    <name evidence="1" type="ORF">AGERDE_LOCUS13272</name>
</gene>
<dbReference type="SMART" id="SM00671">
    <property type="entry name" value="SEL1"/>
    <property type="match status" value="1"/>
</dbReference>
<dbReference type="Proteomes" id="UP000789831">
    <property type="component" value="Unassembled WGS sequence"/>
</dbReference>
<evidence type="ECO:0000313" key="1">
    <source>
        <dbReference type="EMBL" id="CAG8695937.1"/>
    </source>
</evidence>
<keyword evidence="2" id="KW-1185">Reference proteome</keyword>
<dbReference type="InterPro" id="IPR011990">
    <property type="entry name" value="TPR-like_helical_dom_sf"/>
</dbReference>
<dbReference type="Gene3D" id="1.25.40.10">
    <property type="entry name" value="Tetratricopeptide repeat domain"/>
    <property type="match status" value="1"/>
</dbReference>
<dbReference type="SUPFAM" id="SSF81901">
    <property type="entry name" value="HCP-like"/>
    <property type="match status" value="1"/>
</dbReference>
<accession>A0A9N9HLK5</accession>